<comment type="caution">
    <text evidence="2">The sequence shown here is derived from an EMBL/GenBank/DDBJ whole genome shotgun (WGS) entry which is preliminary data.</text>
</comment>
<protein>
    <submittedName>
        <fullName evidence="2">Uncharacterized protein</fullName>
    </submittedName>
</protein>
<organism evidence="2 3">
    <name type="scientific">Mixia osmundae (strain CBS 9802 / IAM 14324 / JCM 22182 / KY 12970)</name>
    <dbReference type="NCBI Taxonomy" id="764103"/>
    <lineage>
        <taxon>Eukaryota</taxon>
        <taxon>Fungi</taxon>
        <taxon>Dikarya</taxon>
        <taxon>Basidiomycota</taxon>
        <taxon>Pucciniomycotina</taxon>
        <taxon>Mixiomycetes</taxon>
        <taxon>Mixiales</taxon>
        <taxon>Mixiaceae</taxon>
        <taxon>Mixia</taxon>
    </lineage>
</organism>
<feature type="compositionally biased region" description="Basic and acidic residues" evidence="1">
    <location>
        <begin position="122"/>
        <end position="132"/>
    </location>
</feature>
<evidence type="ECO:0000313" key="3">
    <source>
        <dbReference type="Proteomes" id="UP000009131"/>
    </source>
</evidence>
<name>G7DZ36_MIXOS</name>
<keyword evidence="3" id="KW-1185">Reference proteome</keyword>
<dbReference type="Proteomes" id="UP000009131">
    <property type="component" value="Unassembled WGS sequence"/>
</dbReference>
<dbReference type="AlphaFoldDB" id="G7DZ36"/>
<reference evidence="2 3" key="1">
    <citation type="journal article" date="2011" name="J. Gen. Appl. Microbiol.">
        <title>Draft genome sequencing of the enigmatic basidiomycete Mixia osmundae.</title>
        <authorList>
            <person name="Nishida H."/>
            <person name="Nagatsuka Y."/>
            <person name="Sugiyama J."/>
        </authorList>
    </citation>
    <scope>NUCLEOTIDE SEQUENCE [LARGE SCALE GENOMIC DNA]</scope>
    <source>
        <strain evidence="3">CBS 9802 / IAM 14324 / JCM 22182 / KY 12970</strain>
    </source>
</reference>
<dbReference type="HOGENOM" id="CLU_1917557_0_0_1"/>
<reference evidence="2 3" key="2">
    <citation type="journal article" date="2012" name="Open Biol.">
        <title>Characteristics of nucleosomes and linker DNA regions on the genome of the basidiomycete Mixia osmundae revealed by mono- and dinucleosome mapping.</title>
        <authorList>
            <person name="Nishida H."/>
            <person name="Kondo S."/>
            <person name="Matsumoto T."/>
            <person name="Suzuki Y."/>
            <person name="Yoshikawa H."/>
            <person name="Taylor T.D."/>
            <person name="Sugiyama J."/>
        </authorList>
    </citation>
    <scope>NUCLEOTIDE SEQUENCE [LARGE SCALE GENOMIC DNA]</scope>
    <source>
        <strain evidence="3">CBS 9802 / IAM 14324 / JCM 22182 / KY 12970</strain>
    </source>
</reference>
<gene>
    <name evidence="2" type="primary">Mo02503</name>
    <name evidence="2" type="ORF">E5Q_02503</name>
</gene>
<dbReference type="EMBL" id="BABT02000067">
    <property type="protein sequence ID" value="GAA95846.1"/>
    <property type="molecule type" value="Genomic_DNA"/>
</dbReference>
<evidence type="ECO:0000313" key="2">
    <source>
        <dbReference type="EMBL" id="GAA95846.1"/>
    </source>
</evidence>
<proteinExistence type="predicted"/>
<accession>G7DZ36</accession>
<evidence type="ECO:0000256" key="1">
    <source>
        <dbReference type="SAM" id="MobiDB-lite"/>
    </source>
</evidence>
<dbReference type="InParanoid" id="G7DZ36"/>
<feature type="region of interest" description="Disordered" evidence="1">
    <location>
        <begin position="107"/>
        <end position="132"/>
    </location>
</feature>
<sequence length="132" mass="14559">MSAHLAACVQDYLVNMLNLANQDAIETTLAIAWCEGDRKAGLGCTEAQPTVTRWLTLVLHDGRDHAEHKTLAHLYHHHPHPASVPDLKVAPSLYGRTKGGTRFSLRTASDDLADHPYSQAQRGEEATRVIEQ</sequence>
<dbReference type="RefSeq" id="XP_014566843.1">
    <property type="nucleotide sequence ID" value="XM_014711357.1"/>
</dbReference>